<evidence type="ECO:0000256" key="1">
    <source>
        <dbReference type="SAM" id="MobiDB-lite"/>
    </source>
</evidence>
<dbReference type="AlphaFoldDB" id="A0A1D1Y7B2"/>
<evidence type="ECO:0000313" key="3">
    <source>
        <dbReference type="EMBL" id="JAT56161.1"/>
    </source>
</evidence>
<feature type="region of interest" description="Disordered" evidence="1">
    <location>
        <begin position="1"/>
        <end position="31"/>
    </location>
</feature>
<dbReference type="EMBL" id="GDJX01011775">
    <property type="protein sequence ID" value="JAT56161.1"/>
    <property type="molecule type" value="Transcribed_RNA"/>
</dbReference>
<protein>
    <submittedName>
        <fullName evidence="2">Uncharacterized protein</fullName>
    </submittedName>
</protein>
<gene>
    <name evidence="3" type="ORF">g.76390</name>
    <name evidence="2" type="ORF">g.76392</name>
</gene>
<accession>A0A1D1Y7B2</accession>
<evidence type="ECO:0000313" key="2">
    <source>
        <dbReference type="EMBL" id="JAT50534.1"/>
    </source>
</evidence>
<dbReference type="EMBL" id="GDJX01017402">
    <property type="protein sequence ID" value="JAT50534.1"/>
    <property type="molecule type" value="Transcribed_RNA"/>
</dbReference>
<sequence length="99" mass="11137">MNQTVAPRGAASKFEKNIKKSGKKKHQGWCGGRMRGKEMKYIFIFIFLAPGSSGRGEQQGFFFNLIGQENGPRHETLTITFSKPINFWFGSVQVALQPI</sequence>
<name>A0A1D1Y7B2_9ARAE</name>
<reference evidence="2" key="1">
    <citation type="submission" date="2015-07" db="EMBL/GenBank/DDBJ databases">
        <title>Transcriptome Assembly of Anthurium amnicola.</title>
        <authorList>
            <person name="Suzuki J."/>
        </authorList>
    </citation>
    <scope>NUCLEOTIDE SEQUENCE</scope>
</reference>
<organism evidence="2">
    <name type="scientific">Anthurium amnicola</name>
    <dbReference type="NCBI Taxonomy" id="1678845"/>
    <lineage>
        <taxon>Eukaryota</taxon>
        <taxon>Viridiplantae</taxon>
        <taxon>Streptophyta</taxon>
        <taxon>Embryophyta</taxon>
        <taxon>Tracheophyta</taxon>
        <taxon>Spermatophyta</taxon>
        <taxon>Magnoliopsida</taxon>
        <taxon>Liliopsida</taxon>
        <taxon>Araceae</taxon>
        <taxon>Pothoideae</taxon>
        <taxon>Potheae</taxon>
        <taxon>Anthurium</taxon>
    </lineage>
</organism>
<proteinExistence type="predicted"/>